<evidence type="ECO:0000313" key="3">
    <source>
        <dbReference type="EMBL" id="CDQ42082.1"/>
    </source>
</evidence>
<protein>
    <submittedName>
        <fullName evidence="3">Antitoxin HipB</fullName>
    </submittedName>
</protein>
<dbReference type="STRING" id="1462526.BN990_04462"/>
<dbReference type="EMBL" id="CCDP010000004">
    <property type="protein sequence ID" value="CDQ42082.1"/>
    <property type="molecule type" value="Genomic_DNA"/>
</dbReference>
<dbReference type="Proteomes" id="UP000028875">
    <property type="component" value="Unassembled WGS sequence"/>
</dbReference>
<comment type="caution">
    <text evidence="3">The sequence shown here is derived from an EMBL/GenBank/DDBJ whole genome shotgun (WGS) entry which is preliminary data.</text>
</comment>
<dbReference type="PROSITE" id="PS50943">
    <property type="entry name" value="HTH_CROC1"/>
    <property type="match status" value="1"/>
</dbReference>
<proteinExistence type="predicted"/>
<evidence type="ECO:0000259" key="2">
    <source>
        <dbReference type="PROSITE" id="PS50943"/>
    </source>
</evidence>
<gene>
    <name evidence="3" type="ORF">BN990_04462</name>
</gene>
<dbReference type="SMART" id="SM00530">
    <property type="entry name" value="HTH_XRE"/>
    <property type="match status" value="1"/>
</dbReference>
<sequence>MSEQIAHNIKFFREQHNWTQKELAEKLLLSRSVVAKWENNTVTPDIASLLKLAAIFQVSLDHLVGNYSFQNDLLREFKRIYSSSTTSFDEEVVELIEYIMTYPEFKADIFELKHLSIKKQRSIHKLMAELIQQYRQL</sequence>
<dbReference type="RefSeq" id="WP_021290595.1">
    <property type="nucleotide sequence ID" value="NZ_BNER01000005.1"/>
</dbReference>
<evidence type="ECO:0000256" key="1">
    <source>
        <dbReference type="ARBA" id="ARBA00023125"/>
    </source>
</evidence>
<dbReference type="OrthoDB" id="9812495at2"/>
<name>A0A024QIL8_9BACI</name>
<dbReference type="eggNOG" id="COG1396">
    <property type="taxonomic scope" value="Bacteria"/>
</dbReference>
<dbReference type="Pfam" id="PF01381">
    <property type="entry name" value="HTH_3"/>
    <property type="match status" value="1"/>
</dbReference>
<dbReference type="SUPFAM" id="SSF47413">
    <property type="entry name" value="lambda repressor-like DNA-binding domains"/>
    <property type="match status" value="1"/>
</dbReference>
<dbReference type="AlphaFoldDB" id="A0A024QIL8"/>
<organism evidence="3 4">
    <name type="scientific">Virgibacillus massiliensis</name>
    <dbReference type="NCBI Taxonomy" id="1462526"/>
    <lineage>
        <taxon>Bacteria</taxon>
        <taxon>Bacillati</taxon>
        <taxon>Bacillota</taxon>
        <taxon>Bacilli</taxon>
        <taxon>Bacillales</taxon>
        <taxon>Bacillaceae</taxon>
        <taxon>Virgibacillus</taxon>
    </lineage>
</organism>
<evidence type="ECO:0000313" key="4">
    <source>
        <dbReference type="Proteomes" id="UP000028875"/>
    </source>
</evidence>
<keyword evidence="1" id="KW-0238">DNA-binding</keyword>
<reference evidence="4" key="2">
    <citation type="submission" date="2014-05" db="EMBL/GenBank/DDBJ databases">
        <title>Draft genome sequence of Virgibacillus massiliensis Vm-5.</title>
        <authorList>
            <person name="Khelaifia S."/>
            <person name="Croce O."/>
            <person name="Lagier J.C."/>
            <person name="Raoult D."/>
        </authorList>
    </citation>
    <scope>NUCLEOTIDE SEQUENCE [LARGE SCALE GENOMIC DNA]</scope>
    <source>
        <strain evidence="4">Vm-5</strain>
    </source>
</reference>
<reference evidence="3 4" key="1">
    <citation type="submission" date="2014-03" db="EMBL/GenBank/DDBJ databases">
        <authorList>
            <person name="Urmite Genomes U."/>
        </authorList>
    </citation>
    <scope>NUCLEOTIDE SEQUENCE [LARGE SCALE GENOMIC DNA]</scope>
    <source>
        <strain evidence="3 4">Vm-5</strain>
    </source>
</reference>
<feature type="domain" description="HTH cro/C1-type" evidence="2">
    <location>
        <begin position="9"/>
        <end position="63"/>
    </location>
</feature>
<dbReference type="PANTHER" id="PTHR46558:SF11">
    <property type="entry name" value="HTH-TYPE TRANSCRIPTIONAL REGULATOR XRE"/>
    <property type="match status" value="1"/>
</dbReference>
<dbReference type="CDD" id="cd00093">
    <property type="entry name" value="HTH_XRE"/>
    <property type="match status" value="1"/>
</dbReference>
<keyword evidence="4" id="KW-1185">Reference proteome</keyword>
<dbReference type="InterPro" id="IPR010982">
    <property type="entry name" value="Lambda_DNA-bd_dom_sf"/>
</dbReference>
<dbReference type="InterPro" id="IPR001387">
    <property type="entry name" value="Cro/C1-type_HTH"/>
</dbReference>
<dbReference type="Gene3D" id="1.10.260.40">
    <property type="entry name" value="lambda repressor-like DNA-binding domains"/>
    <property type="match status" value="1"/>
</dbReference>
<accession>A0A024QIL8</accession>
<dbReference type="GO" id="GO:0003677">
    <property type="term" value="F:DNA binding"/>
    <property type="evidence" value="ECO:0007669"/>
    <property type="project" value="UniProtKB-KW"/>
</dbReference>
<dbReference type="PANTHER" id="PTHR46558">
    <property type="entry name" value="TRACRIPTIONAL REGULATORY PROTEIN-RELATED-RELATED"/>
    <property type="match status" value="1"/>
</dbReference>